<dbReference type="InterPro" id="IPR036397">
    <property type="entry name" value="RNaseH_sf"/>
</dbReference>
<feature type="compositionally biased region" description="Polar residues" evidence="2">
    <location>
        <begin position="636"/>
        <end position="648"/>
    </location>
</feature>
<feature type="region of interest" description="Disordered" evidence="2">
    <location>
        <begin position="727"/>
        <end position="763"/>
    </location>
</feature>
<sequence>MANLSHYGSDALSEVHNHDNVNNNIINQAVQAMPSSEQSNVPAVQNSNSSAQQDALILSVIEQLNTQVANCTKINLDNQSVNNTLTAELERYKEQVKVLNEGQNVALTSKDNVSDSCAHSVEIDRLKQTLSEHLKEKESLMQTVSLLKDDFKKEESRNIDREIALEKRIKQLDNIVFKRDQSAQTVHMLTKPQFFYDHTTKQALGFQNPFYLKKAQQLEPKLYVGDIIEKTNPIVIPDSEETLMLAEESRSKMLLKQKDPIMLEKKVNTTPVDYAVLNQLSQDFEKQFVPQTELSAEQAFWSQNSVNSVEPTLSSRPTNVEVPKELPKVSMVNTSLKKLKHHLAGFDVVVKERTTPTTITEGSWGFEHTKACFRDEIIPFVKALKDLFNTFNQYLVDELSEVQNVFHQMEQAVEQHRLEDNSVSNQSAPCFDQLFELNELKAQSQEKDTIIKKLKERIKSLSGKQNEDKIKKDLEEIETINIELDHRVTKLIAENEHLKQTYKQLYDSIKPARIRSKEQCDDLINQVNLKSVEISDLNASLQEKVLVITALKDDLRKLKGKALVDNDVTKHPSDPEMLKIDVEPITPKLLNKQTAHSAYIKHTQEEATILRDLVEHIKSKYLLDQSLDTLPCRVKPSTSASGSQPSGNTKKDKIRQTPSSTQKNKVEAHPRKVKSSLKNKDCVVQPKGTAHVQHSKLNANSKLKCVKIPSALDNETPKPVVTLVYSRKPKKSKTNGPVSKSKVFQSVSANKKEPGQSWGSIVSDVPSSSLAECRNDRVAKILGYGDYHIGNVTISRVYYVEGLEHNLFSVGQFCDSNLEVAFSQHTCFIRNLEGVDLLTRSRDNNLCTLSLRDMMASSPICLLSKASKTKSWLWHRRLSHLNFGAINHLARHGLVRGLPKLKFENDHLCSTCAMGKSKKKPHKPKSEDTNQEKLYLLRMDLCGPMRVASVNGKKYILVIVDDYSRFTWVKFLTSKDEAPDFIIKFLKMIQIGISHETSIACSLQQNSVVERRNRTLTEVGRTMLIYAKALLFLWAEAVATACYTQNHSIIRLRHGKTPYELLHDKPPDLSFFHVFGALCYPTNDSDNLGKLQLKADIGIFIGYAPTKKAFRIYNRCTKRIIETIHVDFDELTAMASEHSSSGPVLHEMTPATISSGLVPNSPPSTPFVPPSRTDWDILFQPMFDELLTPPPSVDYPSPELIAPIAEVVALVPAVSTVSPSSTTVDQDAPSPSNSQTTPETQPSLIPNDVEEDNHDIEVAHMGNDPYFGIPILEDPSDQSSTTDSIHTIVHPNHQISKHNSKWTKDHPLENIIGELARPVSTRL</sequence>
<accession>A0ABQ5H761</accession>
<feature type="region of interest" description="Disordered" evidence="2">
    <location>
        <begin position="634"/>
        <end position="680"/>
    </location>
</feature>
<comment type="caution">
    <text evidence="4">The sequence shown here is derived from an EMBL/GenBank/DDBJ whole genome shotgun (WGS) entry which is preliminary data.</text>
</comment>
<feature type="compositionally biased region" description="Polar residues" evidence="2">
    <location>
        <begin position="734"/>
        <end position="749"/>
    </location>
</feature>
<evidence type="ECO:0000256" key="2">
    <source>
        <dbReference type="SAM" id="MobiDB-lite"/>
    </source>
</evidence>
<dbReference type="PROSITE" id="PS50994">
    <property type="entry name" value="INTEGRASE"/>
    <property type="match status" value="1"/>
</dbReference>
<dbReference type="InterPro" id="IPR012337">
    <property type="entry name" value="RNaseH-like_sf"/>
</dbReference>
<reference evidence="4" key="1">
    <citation type="journal article" date="2022" name="Int. J. Mol. Sci.">
        <title>Draft Genome of Tanacetum Coccineum: Genomic Comparison of Closely Related Tanacetum-Family Plants.</title>
        <authorList>
            <person name="Yamashiro T."/>
            <person name="Shiraishi A."/>
            <person name="Nakayama K."/>
            <person name="Satake H."/>
        </authorList>
    </citation>
    <scope>NUCLEOTIDE SEQUENCE</scope>
</reference>
<feature type="region of interest" description="Disordered" evidence="2">
    <location>
        <begin position="1218"/>
        <end position="1248"/>
    </location>
</feature>
<dbReference type="InterPro" id="IPR039537">
    <property type="entry name" value="Retrotran_Ty1/copia-like"/>
</dbReference>
<dbReference type="InterPro" id="IPR001584">
    <property type="entry name" value="Integrase_cat-core"/>
</dbReference>
<gene>
    <name evidence="4" type="ORF">Tco_1057330</name>
</gene>
<dbReference type="Pfam" id="PF13976">
    <property type="entry name" value="gag_pre-integrs"/>
    <property type="match status" value="1"/>
</dbReference>
<dbReference type="InterPro" id="IPR057670">
    <property type="entry name" value="SH3_retrovirus"/>
</dbReference>
<dbReference type="EMBL" id="BQNB010019220">
    <property type="protein sequence ID" value="GJT82988.1"/>
    <property type="molecule type" value="Genomic_DNA"/>
</dbReference>
<proteinExistence type="predicted"/>
<dbReference type="PANTHER" id="PTHR42648:SF18">
    <property type="entry name" value="RETROTRANSPOSON, UNCLASSIFIED-LIKE PROTEIN"/>
    <property type="match status" value="1"/>
</dbReference>
<protein>
    <submittedName>
        <fullName evidence="4">Retrovirus-related pol polyprotein from transposon TNT 1-94</fullName>
    </submittedName>
</protein>
<feature type="compositionally biased region" description="Polar residues" evidence="2">
    <location>
        <begin position="1229"/>
        <end position="1244"/>
    </location>
</feature>
<keyword evidence="5" id="KW-1185">Reference proteome</keyword>
<dbReference type="Gene3D" id="3.30.420.10">
    <property type="entry name" value="Ribonuclease H-like superfamily/Ribonuclease H"/>
    <property type="match status" value="2"/>
</dbReference>
<feature type="coiled-coil region" evidence="1">
    <location>
        <begin position="399"/>
        <end position="457"/>
    </location>
</feature>
<dbReference type="InterPro" id="IPR025724">
    <property type="entry name" value="GAG-pre-integrase_dom"/>
</dbReference>
<dbReference type="Pfam" id="PF25597">
    <property type="entry name" value="SH3_retrovirus"/>
    <property type="match status" value="1"/>
</dbReference>
<feature type="domain" description="Integrase catalytic" evidence="3">
    <location>
        <begin position="947"/>
        <end position="1066"/>
    </location>
</feature>
<dbReference type="SUPFAM" id="SSF53098">
    <property type="entry name" value="Ribonuclease H-like"/>
    <property type="match status" value="1"/>
</dbReference>
<reference evidence="4" key="2">
    <citation type="submission" date="2022-01" db="EMBL/GenBank/DDBJ databases">
        <authorList>
            <person name="Yamashiro T."/>
            <person name="Shiraishi A."/>
            <person name="Satake H."/>
            <person name="Nakayama K."/>
        </authorList>
    </citation>
    <scope>NUCLEOTIDE SEQUENCE</scope>
</reference>
<dbReference type="Proteomes" id="UP001151760">
    <property type="component" value="Unassembled WGS sequence"/>
</dbReference>
<dbReference type="PANTHER" id="PTHR42648">
    <property type="entry name" value="TRANSPOSASE, PUTATIVE-RELATED"/>
    <property type="match status" value="1"/>
</dbReference>
<organism evidence="4 5">
    <name type="scientific">Tanacetum coccineum</name>
    <dbReference type="NCBI Taxonomy" id="301880"/>
    <lineage>
        <taxon>Eukaryota</taxon>
        <taxon>Viridiplantae</taxon>
        <taxon>Streptophyta</taxon>
        <taxon>Embryophyta</taxon>
        <taxon>Tracheophyta</taxon>
        <taxon>Spermatophyta</taxon>
        <taxon>Magnoliopsida</taxon>
        <taxon>eudicotyledons</taxon>
        <taxon>Gunneridae</taxon>
        <taxon>Pentapetalae</taxon>
        <taxon>asterids</taxon>
        <taxon>campanulids</taxon>
        <taxon>Asterales</taxon>
        <taxon>Asteraceae</taxon>
        <taxon>Asteroideae</taxon>
        <taxon>Anthemideae</taxon>
        <taxon>Anthemidinae</taxon>
        <taxon>Tanacetum</taxon>
    </lineage>
</organism>
<evidence type="ECO:0000259" key="3">
    <source>
        <dbReference type="PROSITE" id="PS50994"/>
    </source>
</evidence>
<evidence type="ECO:0000256" key="1">
    <source>
        <dbReference type="SAM" id="Coils"/>
    </source>
</evidence>
<feature type="coiled-coil region" evidence="1">
    <location>
        <begin position="82"/>
        <end position="143"/>
    </location>
</feature>
<keyword evidence="1" id="KW-0175">Coiled coil</keyword>
<evidence type="ECO:0000313" key="5">
    <source>
        <dbReference type="Proteomes" id="UP001151760"/>
    </source>
</evidence>
<evidence type="ECO:0000313" key="4">
    <source>
        <dbReference type="EMBL" id="GJT82988.1"/>
    </source>
</evidence>
<name>A0ABQ5H761_9ASTR</name>